<feature type="transmembrane region" description="Helical" evidence="7">
    <location>
        <begin position="96"/>
        <end position="114"/>
    </location>
</feature>
<feature type="transmembrane region" description="Helical" evidence="7">
    <location>
        <begin position="372"/>
        <end position="393"/>
    </location>
</feature>
<feature type="transmembrane region" description="Helical" evidence="7">
    <location>
        <begin position="344"/>
        <end position="366"/>
    </location>
</feature>
<dbReference type="PROSITE" id="PS50850">
    <property type="entry name" value="MFS"/>
    <property type="match status" value="1"/>
</dbReference>
<dbReference type="InterPro" id="IPR005828">
    <property type="entry name" value="MFS_sugar_transport-like"/>
</dbReference>
<feature type="transmembrane region" description="Helical" evidence="7">
    <location>
        <begin position="405"/>
        <end position="426"/>
    </location>
</feature>
<evidence type="ECO:0000313" key="10">
    <source>
        <dbReference type="EMBL" id="RWS27435.1"/>
    </source>
</evidence>
<evidence type="ECO:0000256" key="1">
    <source>
        <dbReference type="ARBA" id="ARBA00004141"/>
    </source>
</evidence>
<feature type="transmembrane region" description="Helical" evidence="7">
    <location>
        <begin position="310"/>
        <end position="332"/>
    </location>
</feature>
<dbReference type="FunFam" id="1.20.1250.20:FF:000029">
    <property type="entry name" value="solute carrier family 2, facilitated glucose transporter member 4"/>
    <property type="match status" value="1"/>
</dbReference>
<comment type="similarity">
    <text evidence="6">Belongs to the major facilitator superfamily. Sugar transporter (TC 2.A.1.1) family.</text>
</comment>
<feature type="transmembrane region" description="Helical" evidence="7">
    <location>
        <begin position="274"/>
        <end position="295"/>
    </location>
</feature>
<sequence length="478" mass="52516">MPYIRRSGVTSHLIFAIAAAALGSSFQHGYNTGVVNAPTNLVMQFINETYSERFHETPLKATVDIIFSIMVSIFCVGGMIGALMTAYVAEKFGRKGGLLLNNVFVVVAAALMGFSKLCRSYEMLILGRFFIGLNSGLNAGLAPMYLTEISPVHLRGAVGTIYQLVITISILVSNILGMPEILGTHDKWPILFGATIVPSLFMLASLPLCPESPKHILIIQGRDVTAQRALTWFRGTIEVHDEMDEMRAEYESLKLVPKVTLHEMWYNPTLRQPLIISVVVMLSQQFSGINAAIFFSTQIFEDAGLDEKEALYSTMGMGAINVLMTVVSLVLVERCGRRSLHLTGLAGMAVTTILLSLCLAFNSVVFFRYLSIISVFVFVIMFATGPGSIPWFLVGELFGQGARPIATSIAVAVNWSANFVVGLAFIPVKNEIGGNVFLIFTFLLVLFWVFTYRKVPETKGKTAEEIAAVFRQKAYQIS</sequence>
<gene>
    <name evidence="10" type="ORF">B4U80_09238</name>
</gene>
<dbReference type="EMBL" id="NCKV01002015">
    <property type="protein sequence ID" value="RWS27435.1"/>
    <property type="molecule type" value="Genomic_DNA"/>
</dbReference>
<protein>
    <submittedName>
        <fullName evidence="10">Solute carrier family 2: facilitated glucose transporter member 1-like isoform X3</fullName>
    </submittedName>
</protein>
<dbReference type="SUPFAM" id="SSF103473">
    <property type="entry name" value="MFS general substrate transporter"/>
    <property type="match status" value="1"/>
</dbReference>
<feature type="transmembrane region" description="Helical" evidence="7">
    <location>
        <begin position="188"/>
        <end position="209"/>
    </location>
</feature>
<dbReference type="InterPro" id="IPR005829">
    <property type="entry name" value="Sugar_transporter_CS"/>
</dbReference>
<keyword evidence="4 7" id="KW-1133">Transmembrane helix</keyword>
<organism evidence="10 11">
    <name type="scientific">Leptotrombidium deliense</name>
    <dbReference type="NCBI Taxonomy" id="299467"/>
    <lineage>
        <taxon>Eukaryota</taxon>
        <taxon>Metazoa</taxon>
        <taxon>Ecdysozoa</taxon>
        <taxon>Arthropoda</taxon>
        <taxon>Chelicerata</taxon>
        <taxon>Arachnida</taxon>
        <taxon>Acari</taxon>
        <taxon>Acariformes</taxon>
        <taxon>Trombidiformes</taxon>
        <taxon>Prostigmata</taxon>
        <taxon>Anystina</taxon>
        <taxon>Parasitengona</taxon>
        <taxon>Trombiculoidea</taxon>
        <taxon>Trombiculidae</taxon>
        <taxon>Leptotrombidium</taxon>
    </lineage>
</organism>
<feature type="transmembrane region" description="Helical" evidence="7">
    <location>
        <begin position="158"/>
        <end position="176"/>
    </location>
</feature>
<dbReference type="GO" id="GO:0015149">
    <property type="term" value="F:hexose transmembrane transporter activity"/>
    <property type="evidence" value="ECO:0007669"/>
    <property type="project" value="TreeGrafter"/>
</dbReference>
<dbReference type="GO" id="GO:0016020">
    <property type="term" value="C:membrane"/>
    <property type="evidence" value="ECO:0007669"/>
    <property type="project" value="UniProtKB-SubCell"/>
</dbReference>
<dbReference type="STRING" id="299467.A0A443SIW6"/>
<dbReference type="PRINTS" id="PR00171">
    <property type="entry name" value="SUGRTRNSPORT"/>
</dbReference>
<dbReference type="PANTHER" id="PTHR23503:SF8">
    <property type="entry name" value="FACILITATED GLUCOSE TRANSPORTER PROTEIN 1"/>
    <property type="match status" value="1"/>
</dbReference>
<comment type="caution">
    <text evidence="10">The sequence shown here is derived from an EMBL/GenBank/DDBJ whole genome shotgun (WGS) entry which is preliminary data.</text>
</comment>
<dbReference type="Gene3D" id="1.20.1250.20">
    <property type="entry name" value="MFS general substrate transporter like domains"/>
    <property type="match status" value="1"/>
</dbReference>
<keyword evidence="10" id="KW-0762">Sugar transport</keyword>
<feature type="domain" description="Major facilitator superfamily (MFS) profile" evidence="9">
    <location>
        <begin position="17"/>
        <end position="459"/>
    </location>
</feature>
<evidence type="ECO:0000256" key="3">
    <source>
        <dbReference type="ARBA" id="ARBA00022692"/>
    </source>
</evidence>
<evidence type="ECO:0000256" key="2">
    <source>
        <dbReference type="ARBA" id="ARBA00022448"/>
    </source>
</evidence>
<dbReference type="NCBIfam" id="TIGR00879">
    <property type="entry name" value="SP"/>
    <property type="match status" value="1"/>
</dbReference>
<keyword evidence="3 7" id="KW-0812">Transmembrane</keyword>
<evidence type="ECO:0000256" key="5">
    <source>
        <dbReference type="ARBA" id="ARBA00023136"/>
    </source>
</evidence>
<proteinExistence type="inferred from homology"/>
<evidence type="ECO:0000256" key="7">
    <source>
        <dbReference type="SAM" id="Phobius"/>
    </source>
</evidence>
<evidence type="ECO:0000256" key="8">
    <source>
        <dbReference type="SAM" id="SignalP"/>
    </source>
</evidence>
<evidence type="ECO:0000256" key="6">
    <source>
        <dbReference type="RuleBase" id="RU003346"/>
    </source>
</evidence>
<keyword evidence="11" id="KW-1185">Reference proteome</keyword>
<dbReference type="VEuPathDB" id="VectorBase:LDEU004605"/>
<comment type="subcellular location">
    <subcellularLocation>
        <location evidence="1">Membrane</location>
        <topology evidence="1">Multi-pass membrane protein</topology>
    </subcellularLocation>
</comment>
<dbReference type="AlphaFoldDB" id="A0A443SIW6"/>
<feature type="transmembrane region" description="Helical" evidence="7">
    <location>
        <begin position="126"/>
        <end position="146"/>
    </location>
</feature>
<dbReference type="Pfam" id="PF00083">
    <property type="entry name" value="Sugar_tr"/>
    <property type="match status" value="1"/>
</dbReference>
<dbReference type="InterPro" id="IPR036259">
    <property type="entry name" value="MFS_trans_sf"/>
</dbReference>
<accession>A0A443SIW6</accession>
<feature type="transmembrane region" description="Helical" evidence="7">
    <location>
        <begin position="432"/>
        <end position="451"/>
    </location>
</feature>
<feature type="chain" id="PRO_5019465900" evidence="8">
    <location>
        <begin position="24"/>
        <end position="478"/>
    </location>
</feature>
<evidence type="ECO:0000313" key="11">
    <source>
        <dbReference type="Proteomes" id="UP000288716"/>
    </source>
</evidence>
<dbReference type="InterPro" id="IPR045263">
    <property type="entry name" value="GLUT"/>
</dbReference>
<feature type="transmembrane region" description="Helical" evidence="7">
    <location>
        <begin position="65"/>
        <end position="89"/>
    </location>
</feature>
<dbReference type="OrthoDB" id="4540492at2759"/>
<evidence type="ECO:0000259" key="9">
    <source>
        <dbReference type="PROSITE" id="PS50850"/>
    </source>
</evidence>
<keyword evidence="8" id="KW-0732">Signal</keyword>
<dbReference type="PANTHER" id="PTHR23503">
    <property type="entry name" value="SOLUTE CARRIER FAMILY 2"/>
    <property type="match status" value="1"/>
</dbReference>
<dbReference type="Proteomes" id="UP000288716">
    <property type="component" value="Unassembled WGS sequence"/>
</dbReference>
<keyword evidence="5 7" id="KW-0472">Membrane</keyword>
<feature type="signal peptide" evidence="8">
    <location>
        <begin position="1"/>
        <end position="23"/>
    </location>
</feature>
<name>A0A443SIW6_9ACAR</name>
<dbReference type="PROSITE" id="PS00217">
    <property type="entry name" value="SUGAR_TRANSPORT_2"/>
    <property type="match status" value="1"/>
</dbReference>
<evidence type="ECO:0000256" key="4">
    <source>
        <dbReference type="ARBA" id="ARBA00022989"/>
    </source>
</evidence>
<dbReference type="InterPro" id="IPR020846">
    <property type="entry name" value="MFS_dom"/>
</dbReference>
<dbReference type="InterPro" id="IPR003663">
    <property type="entry name" value="Sugar/inositol_transpt"/>
</dbReference>
<keyword evidence="2 6" id="KW-0813">Transport</keyword>
<reference evidence="10 11" key="1">
    <citation type="journal article" date="2018" name="Gigascience">
        <title>Genomes of trombidid mites reveal novel predicted allergens and laterally-transferred genes associated with secondary metabolism.</title>
        <authorList>
            <person name="Dong X."/>
            <person name="Chaisiri K."/>
            <person name="Xia D."/>
            <person name="Armstrong S.D."/>
            <person name="Fang Y."/>
            <person name="Donnelly M.J."/>
            <person name="Kadowaki T."/>
            <person name="McGarry J.W."/>
            <person name="Darby A.C."/>
            <person name="Makepeace B.L."/>
        </authorList>
    </citation>
    <scope>NUCLEOTIDE SEQUENCE [LARGE SCALE GENOMIC DNA]</scope>
    <source>
        <strain evidence="10">UoL-UT</strain>
    </source>
</reference>